<accession>A0A5N6A679</accession>
<dbReference type="EMBL" id="VDLY02000012">
    <property type="protein sequence ID" value="KAB8163426.1"/>
    <property type="molecule type" value="Genomic_DNA"/>
</dbReference>
<dbReference type="InterPro" id="IPR011009">
    <property type="entry name" value="Kinase-like_dom_sf"/>
</dbReference>
<name>A0A5N6A679_9ACTN</name>
<keyword evidence="4" id="KW-1185">Reference proteome</keyword>
<evidence type="ECO:0000313" key="4">
    <source>
        <dbReference type="Proteomes" id="UP000314251"/>
    </source>
</evidence>
<feature type="region of interest" description="Disordered" evidence="1">
    <location>
        <begin position="72"/>
        <end position="99"/>
    </location>
</feature>
<dbReference type="Proteomes" id="UP000314251">
    <property type="component" value="Unassembled WGS sequence"/>
</dbReference>
<evidence type="ECO:0000259" key="2">
    <source>
        <dbReference type="Pfam" id="PF01636"/>
    </source>
</evidence>
<dbReference type="InterPro" id="IPR002575">
    <property type="entry name" value="Aminoglycoside_PTrfase"/>
</dbReference>
<dbReference type="OrthoDB" id="9797603at2"/>
<feature type="domain" description="Aminoglycoside phosphotransferase" evidence="2">
    <location>
        <begin position="127"/>
        <end position="178"/>
    </location>
</feature>
<comment type="caution">
    <text evidence="3">The sequence shown here is derived from an EMBL/GenBank/DDBJ whole genome shotgun (WGS) entry which is preliminary data.</text>
</comment>
<dbReference type="SUPFAM" id="SSF56112">
    <property type="entry name" value="Protein kinase-like (PK-like)"/>
    <property type="match status" value="1"/>
</dbReference>
<dbReference type="Pfam" id="PF01636">
    <property type="entry name" value="APH"/>
    <property type="match status" value="1"/>
</dbReference>
<feature type="region of interest" description="Disordered" evidence="1">
    <location>
        <begin position="1"/>
        <end position="28"/>
    </location>
</feature>
<protein>
    <submittedName>
        <fullName evidence="3">Phosphotransferase</fullName>
    </submittedName>
</protein>
<proteinExistence type="predicted"/>
<dbReference type="GO" id="GO:0016740">
    <property type="term" value="F:transferase activity"/>
    <property type="evidence" value="ECO:0007669"/>
    <property type="project" value="UniProtKB-KW"/>
</dbReference>
<feature type="compositionally biased region" description="Low complexity" evidence="1">
    <location>
        <begin position="74"/>
        <end position="92"/>
    </location>
</feature>
<gene>
    <name evidence="3" type="ORF">FH607_019235</name>
</gene>
<reference evidence="3" key="1">
    <citation type="submission" date="2019-10" db="EMBL/GenBank/DDBJ databases">
        <title>Nonomuraea sp. nov., isolated from Phyllanthus amarus.</title>
        <authorList>
            <person name="Klykleung N."/>
            <person name="Tanasupawat S."/>
        </authorList>
    </citation>
    <scope>NUCLEOTIDE SEQUENCE [LARGE SCALE GENOMIC DNA]</scope>
    <source>
        <strain evidence="3">3MP-10</strain>
    </source>
</reference>
<feature type="compositionally biased region" description="Low complexity" evidence="1">
    <location>
        <begin position="12"/>
        <end position="21"/>
    </location>
</feature>
<organism evidence="3 4">
    <name type="scientific">Streptomyces mimosae</name>
    <dbReference type="NCBI Taxonomy" id="2586635"/>
    <lineage>
        <taxon>Bacteria</taxon>
        <taxon>Bacillati</taxon>
        <taxon>Actinomycetota</taxon>
        <taxon>Actinomycetes</taxon>
        <taxon>Kitasatosporales</taxon>
        <taxon>Streptomycetaceae</taxon>
        <taxon>Streptomyces</taxon>
    </lineage>
</organism>
<dbReference type="AlphaFoldDB" id="A0A5N6A679"/>
<dbReference type="RefSeq" id="WP_139670217.1">
    <property type="nucleotide sequence ID" value="NZ_VDLY02000012.1"/>
</dbReference>
<sequence>MEQLPGTPAPEPAGEARPGQPLASGRTADVYALPGDRVLRRYRSGQSAAAEESLLLRLGALGYPVPRVHPVPKPGGAALGSAEPGGAEPGGARLDSAGRAPLGPGDLVMERLHGPTLAEALLGGAISPQQAGAVLAHLLDRLHALPGRLVHLDLHPENVINTAHGPVVIDWSNAREDHPPGRDRAVSALILAEVAVGPIPLARSVLAALLDGLTRPADAPDQPPFSEQELAWAGDFRRANPTLSPAEKRALDLALELVAEQAARLPKGAREQRSP</sequence>
<evidence type="ECO:0000313" key="3">
    <source>
        <dbReference type="EMBL" id="KAB8163426.1"/>
    </source>
</evidence>
<evidence type="ECO:0000256" key="1">
    <source>
        <dbReference type="SAM" id="MobiDB-lite"/>
    </source>
</evidence>